<gene>
    <name evidence="3" type="ORF">SAMN04489747_1724</name>
</gene>
<accession>A0A1G6XII1</accession>
<organism evidence="3 4">
    <name type="scientific">Auraticoccus monumenti</name>
    <dbReference type="NCBI Taxonomy" id="675864"/>
    <lineage>
        <taxon>Bacteria</taxon>
        <taxon>Bacillati</taxon>
        <taxon>Actinomycetota</taxon>
        <taxon>Actinomycetes</taxon>
        <taxon>Propionibacteriales</taxon>
        <taxon>Propionibacteriaceae</taxon>
        <taxon>Auraticoccus</taxon>
    </lineage>
</organism>
<name>A0A1G6XII1_9ACTN</name>
<dbReference type="STRING" id="675864.SAMN04489747_1724"/>
<feature type="domain" description="Outer membrane channel protein CpnT-like N-terminal" evidence="2">
    <location>
        <begin position="18"/>
        <end position="148"/>
    </location>
</feature>
<dbReference type="Pfam" id="PF25547">
    <property type="entry name" value="WXG100_2"/>
    <property type="match status" value="1"/>
</dbReference>
<evidence type="ECO:0000259" key="2">
    <source>
        <dbReference type="Pfam" id="PF25547"/>
    </source>
</evidence>
<dbReference type="InterPro" id="IPR057746">
    <property type="entry name" value="CpnT-like_N"/>
</dbReference>
<dbReference type="Proteomes" id="UP000198546">
    <property type="component" value="Chromosome i"/>
</dbReference>
<evidence type="ECO:0000313" key="4">
    <source>
        <dbReference type="Proteomes" id="UP000198546"/>
    </source>
</evidence>
<keyword evidence="4" id="KW-1185">Reference proteome</keyword>
<reference evidence="3 4" key="1">
    <citation type="submission" date="2016-10" db="EMBL/GenBank/DDBJ databases">
        <authorList>
            <person name="de Groot N.N."/>
        </authorList>
    </citation>
    <scope>NUCLEOTIDE SEQUENCE [LARGE SCALE GENOMIC DNA]</scope>
    <source>
        <strain evidence="3 4">MON 2.2</strain>
    </source>
</reference>
<evidence type="ECO:0000313" key="3">
    <source>
        <dbReference type="EMBL" id="SDD78008.1"/>
    </source>
</evidence>
<dbReference type="OrthoDB" id="2677932at2"/>
<feature type="transmembrane region" description="Helical" evidence="1">
    <location>
        <begin position="118"/>
        <end position="139"/>
    </location>
</feature>
<dbReference type="EMBL" id="LT629688">
    <property type="protein sequence ID" value="SDD78008.1"/>
    <property type="molecule type" value="Genomic_DNA"/>
</dbReference>
<dbReference type="AlphaFoldDB" id="A0A1G6XII1"/>
<evidence type="ECO:0000256" key="1">
    <source>
        <dbReference type="SAM" id="Phobius"/>
    </source>
</evidence>
<keyword evidence="1" id="KW-1133">Transmembrane helix</keyword>
<dbReference type="RefSeq" id="WP_090592398.1">
    <property type="nucleotide sequence ID" value="NZ_LT629688.1"/>
</dbReference>
<proteinExistence type="predicted"/>
<keyword evidence="1" id="KW-0472">Membrane</keyword>
<sequence>MAVMLPGEVSYLLNMLGFEWPEGNEDKVFDYGSRWMAFSGEAGEANNLGTQAAQHALGANSGPAMEAFQKSFDDIEGVKDVATKLATAGNLTGGCLLLVGAVIIALKVAFVVNLVALAVQIATAIASAAVTFGASLAWIPVAKEIARRLLELALNLALEQLMGGA</sequence>
<feature type="transmembrane region" description="Helical" evidence="1">
    <location>
        <begin position="91"/>
        <end position="112"/>
    </location>
</feature>
<keyword evidence="1" id="KW-0812">Transmembrane</keyword>
<protein>
    <recommendedName>
        <fullName evidence="2">Outer membrane channel protein CpnT-like N-terminal domain-containing protein</fullName>
    </recommendedName>
</protein>